<evidence type="ECO:0000313" key="1">
    <source>
        <dbReference type="EMBL" id="PWA43365.1"/>
    </source>
</evidence>
<proteinExistence type="predicted"/>
<dbReference type="Proteomes" id="UP000245207">
    <property type="component" value="Unassembled WGS sequence"/>
</dbReference>
<evidence type="ECO:0000313" key="2">
    <source>
        <dbReference type="Proteomes" id="UP000245207"/>
    </source>
</evidence>
<keyword evidence="2" id="KW-1185">Reference proteome</keyword>
<dbReference type="EMBL" id="PKPP01011858">
    <property type="protein sequence ID" value="PWA43365.1"/>
    <property type="molecule type" value="Genomic_DNA"/>
</dbReference>
<accession>A0A2U1L2Z9</accession>
<reference evidence="1 2" key="1">
    <citation type="journal article" date="2018" name="Mol. Plant">
        <title>The genome of Artemisia annua provides insight into the evolution of Asteraceae family and artemisinin biosynthesis.</title>
        <authorList>
            <person name="Shen Q."/>
            <person name="Zhang L."/>
            <person name="Liao Z."/>
            <person name="Wang S."/>
            <person name="Yan T."/>
            <person name="Shi P."/>
            <person name="Liu M."/>
            <person name="Fu X."/>
            <person name="Pan Q."/>
            <person name="Wang Y."/>
            <person name="Lv Z."/>
            <person name="Lu X."/>
            <person name="Zhang F."/>
            <person name="Jiang W."/>
            <person name="Ma Y."/>
            <person name="Chen M."/>
            <person name="Hao X."/>
            <person name="Li L."/>
            <person name="Tang Y."/>
            <person name="Lv G."/>
            <person name="Zhou Y."/>
            <person name="Sun X."/>
            <person name="Brodelius P.E."/>
            <person name="Rose J.K.C."/>
            <person name="Tang K."/>
        </authorList>
    </citation>
    <scope>NUCLEOTIDE SEQUENCE [LARGE SCALE GENOMIC DNA]</scope>
    <source>
        <strain evidence="2">cv. Huhao1</strain>
        <tissue evidence="1">Leaf</tissue>
    </source>
</reference>
<comment type="caution">
    <text evidence="1">The sequence shown here is derived from an EMBL/GenBank/DDBJ whole genome shotgun (WGS) entry which is preliminary data.</text>
</comment>
<gene>
    <name evidence="1" type="ORF">CTI12_AA536120</name>
</gene>
<organism evidence="1 2">
    <name type="scientific">Artemisia annua</name>
    <name type="common">Sweet wormwood</name>
    <dbReference type="NCBI Taxonomy" id="35608"/>
    <lineage>
        <taxon>Eukaryota</taxon>
        <taxon>Viridiplantae</taxon>
        <taxon>Streptophyta</taxon>
        <taxon>Embryophyta</taxon>
        <taxon>Tracheophyta</taxon>
        <taxon>Spermatophyta</taxon>
        <taxon>Magnoliopsida</taxon>
        <taxon>eudicotyledons</taxon>
        <taxon>Gunneridae</taxon>
        <taxon>Pentapetalae</taxon>
        <taxon>asterids</taxon>
        <taxon>campanulids</taxon>
        <taxon>Asterales</taxon>
        <taxon>Asteraceae</taxon>
        <taxon>Asteroideae</taxon>
        <taxon>Anthemideae</taxon>
        <taxon>Artemisiinae</taxon>
        <taxon>Artemisia</taxon>
    </lineage>
</organism>
<protein>
    <submittedName>
        <fullName evidence="1">Uncharacterized protein</fullName>
    </submittedName>
</protein>
<name>A0A2U1L2Z9_ARTAN</name>
<dbReference type="AlphaFoldDB" id="A0A2U1L2Z9"/>
<sequence>MDAWRPSMQENGKDISIAPKTHFVYILQIQDIRSASKMIKMNDLRFLTYQNLLQETEVNKHVHNHKNERIFLKHNKQVQNVLLTNSTSFVAFYVKPL</sequence>